<protein>
    <submittedName>
        <fullName evidence="2">Uncharacterized protein</fullName>
    </submittedName>
</protein>
<dbReference type="AlphaFoldDB" id="A0A059B767"/>
<name>A0A059B767_EUCGR</name>
<keyword evidence="1" id="KW-0812">Transmembrane</keyword>
<evidence type="ECO:0000313" key="2">
    <source>
        <dbReference type="EMBL" id="KCW61943.1"/>
    </source>
</evidence>
<reference evidence="2" key="1">
    <citation type="submission" date="2013-07" db="EMBL/GenBank/DDBJ databases">
        <title>The genome of Eucalyptus grandis.</title>
        <authorList>
            <person name="Schmutz J."/>
            <person name="Hayes R."/>
            <person name="Myburg A."/>
            <person name="Tuskan G."/>
            <person name="Grattapaglia D."/>
            <person name="Rokhsar D.S."/>
        </authorList>
    </citation>
    <scope>NUCLEOTIDE SEQUENCE</scope>
    <source>
        <tissue evidence="2">Leaf extractions</tissue>
    </source>
</reference>
<proteinExistence type="predicted"/>
<gene>
    <name evidence="2" type="ORF">EUGRSUZ_H04639</name>
</gene>
<sequence length="69" mass="8063">MEKKKKNKNFTARKTINETRLNMVKVKFFYLVNRYVGHYLAILFGAEMFYLSLHMGMGVELGGLTRSNL</sequence>
<accession>A0A059B767</accession>
<dbReference type="EMBL" id="KK198760">
    <property type="protein sequence ID" value="KCW61943.1"/>
    <property type="molecule type" value="Genomic_DNA"/>
</dbReference>
<organism evidence="2">
    <name type="scientific">Eucalyptus grandis</name>
    <name type="common">Flooded gum</name>
    <dbReference type="NCBI Taxonomy" id="71139"/>
    <lineage>
        <taxon>Eukaryota</taxon>
        <taxon>Viridiplantae</taxon>
        <taxon>Streptophyta</taxon>
        <taxon>Embryophyta</taxon>
        <taxon>Tracheophyta</taxon>
        <taxon>Spermatophyta</taxon>
        <taxon>Magnoliopsida</taxon>
        <taxon>eudicotyledons</taxon>
        <taxon>Gunneridae</taxon>
        <taxon>Pentapetalae</taxon>
        <taxon>rosids</taxon>
        <taxon>malvids</taxon>
        <taxon>Myrtales</taxon>
        <taxon>Myrtaceae</taxon>
        <taxon>Myrtoideae</taxon>
        <taxon>Eucalypteae</taxon>
        <taxon>Eucalyptus</taxon>
    </lineage>
</organism>
<evidence type="ECO:0000256" key="1">
    <source>
        <dbReference type="SAM" id="Phobius"/>
    </source>
</evidence>
<keyword evidence="1" id="KW-0472">Membrane</keyword>
<feature type="transmembrane region" description="Helical" evidence="1">
    <location>
        <begin position="28"/>
        <end position="51"/>
    </location>
</feature>
<dbReference type="InParanoid" id="A0A059B767"/>
<dbReference type="Gramene" id="KCW61943">
    <property type="protein sequence ID" value="KCW61943"/>
    <property type="gene ID" value="EUGRSUZ_H04639"/>
</dbReference>
<keyword evidence="1" id="KW-1133">Transmembrane helix</keyword>